<accession>A0A4U0Y3C5</accession>
<proteinExistence type="inferred from homology"/>
<feature type="compositionally biased region" description="Basic and acidic residues" evidence="2">
    <location>
        <begin position="103"/>
        <end position="121"/>
    </location>
</feature>
<feature type="compositionally biased region" description="Basic and acidic residues" evidence="2">
    <location>
        <begin position="15"/>
        <end position="32"/>
    </location>
</feature>
<evidence type="ECO:0000313" key="5">
    <source>
        <dbReference type="Proteomes" id="UP000309340"/>
    </source>
</evidence>
<dbReference type="PANTHER" id="PTHR28063">
    <property type="entry name" value="RNA POLYMERASE II NUCLEAR LOCALIZATION PROTEIN IWR1"/>
    <property type="match status" value="1"/>
</dbReference>
<reference evidence="4 5" key="1">
    <citation type="submission" date="2017-03" db="EMBL/GenBank/DDBJ databases">
        <title>Genomes of endolithic fungi from Antarctica.</title>
        <authorList>
            <person name="Coleine C."/>
            <person name="Masonjones S."/>
            <person name="Stajich J.E."/>
        </authorList>
    </citation>
    <scope>NUCLEOTIDE SEQUENCE [LARGE SCALE GENOMIC DNA]</scope>
    <source>
        <strain evidence="4 5">CCFEE 5184</strain>
    </source>
</reference>
<dbReference type="Proteomes" id="UP000309340">
    <property type="component" value="Unassembled WGS sequence"/>
</dbReference>
<dbReference type="GO" id="GO:0006606">
    <property type="term" value="P:protein import into nucleus"/>
    <property type="evidence" value="ECO:0007669"/>
    <property type="project" value="InterPro"/>
</dbReference>
<feature type="region of interest" description="Disordered" evidence="2">
    <location>
        <begin position="222"/>
        <end position="241"/>
    </location>
</feature>
<keyword evidence="5" id="KW-1185">Reference proteome</keyword>
<dbReference type="OrthoDB" id="6255506at2759"/>
<feature type="compositionally biased region" description="Gly residues" evidence="2">
    <location>
        <begin position="79"/>
        <end position="97"/>
    </location>
</feature>
<feature type="region of interest" description="Disordered" evidence="2">
    <location>
        <begin position="1"/>
        <end position="169"/>
    </location>
</feature>
<evidence type="ECO:0000313" key="4">
    <source>
        <dbReference type="EMBL" id="TKA82633.1"/>
    </source>
</evidence>
<dbReference type="GO" id="GO:0005737">
    <property type="term" value="C:cytoplasm"/>
    <property type="evidence" value="ECO:0007669"/>
    <property type="project" value="TreeGrafter"/>
</dbReference>
<evidence type="ECO:0000259" key="3">
    <source>
        <dbReference type="Pfam" id="PF08574"/>
    </source>
</evidence>
<dbReference type="EMBL" id="NAJQ01000029">
    <property type="protein sequence ID" value="TKA82633.1"/>
    <property type="molecule type" value="Genomic_DNA"/>
</dbReference>
<dbReference type="InterPro" id="IPR013883">
    <property type="entry name" value="TF_Iwr1_dom"/>
</dbReference>
<comment type="caution">
    <text evidence="4">The sequence shown here is derived from an EMBL/GenBank/DDBJ whole genome shotgun (WGS) entry which is preliminary data.</text>
</comment>
<comment type="similarity">
    <text evidence="1">Belongs to the IWR1/SLC7A6OS family.</text>
</comment>
<name>A0A4U0Y3C5_9PEZI</name>
<dbReference type="STRING" id="329884.A0A4U0Y3C5"/>
<dbReference type="PANTHER" id="PTHR28063:SF1">
    <property type="entry name" value="RNA POLYMERASE II NUCLEAR LOCALIZATION PROTEIN IWR1"/>
    <property type="match status" value="1"/>
</dbReference>
<dbReference type="InterPro" id="IPR040150">
    <property type="entry name" value="Iwr1"/>
</dbReference>
<protein>
    <recommendedName>
        <fullName evidence="3">Transcription factor Iwr1 domain-containing protein</fullName>
    </recommendedName>
</protein>
<feature type="domain" description="Transcription factor Iwr1" evidence="3">
    <location>
        <begin position="244"/>
        <end position="322"/>
    </location>
</feature>
<feature type="compositionally biased region" description="Acidic residues" evidence="2">
    <location>
        <begin position="294"/>
        <end position="311"/>
    </location>
</feature>
<evidence type="ECO:0000256" key="2">
    <source>
        <dbReference type="SAM" id="MobiDB-lite"/>
    </source>
</evidence>
<feature type="compositionally biased region" description="Basic and acidic residues" evidence="2">
    <location>
        <begin position="224"/>
        <end position="234"/>
    </location>
</feature>
<dbReference type="AlphaFoldDB" id="A0A4U0Y3C5"/>
<gene>
    <name evidence="4" type="ORF">B0A55_00753</name>
</gene>
<feature type="compositionally biased region" description="Acidic residues" evidence="2">
    <location>
        <begin position="318"/>
        <end position="327"/>
    </location>
</feature>
<dbReference type="Pfam" id="PF08574">
    <property type="entry name" value="Iwr1"/>
    <property type="match status" value="1"/>
</dbReference>
<feature type="region of interest" description="Disordered" evidence="2">
    <location>
        <begin position="294"/>
        <end position="350"/>
    </location>
</feature>
<evidence type="ECO:0000256" key="1">
    <source>
        <dbReference type="ARBA" id="ARBA00010218"/>
    </source>
</evidence>
<organism evidence="4 5">
    <name type="scientific">Friedmanniomyces simplex</name>
    <dbReference type="NCBI Taxonomy" id="329884"/>
    <lineage>
        <taxon>Eukaryota</taxon>
        <taxon>Fungi</taxon>
        <taxon>Dikarya</taxon>
        <taxon>Ascomycota</taxon>
        <taxon>Pezizomycotina</taxon>
        <taxon>Dothideomycetes</taxon>
        <taxon>Dothideomycetidae</taxon>
        <taxon>Mycosphaerellales</taxon>
        <taxon>Teratosphaeriaceae</taxon>
        <taxon>Friedmanniomyces</taxon>
    </lineage>
</organism>
<sequence>MSTGPSQVCVKRKRNDPAPDRLIVESESEPQRKKVLTVQDAEATRKLQYVRVPREEQAGDVRDVSGEAGGREKQQGSLETGGQGTKRLSGGGGGGGRRVFRLRRPDGGVGAEREGRREVGSAERGGVATFVEARGDQGSREATGAQTSVSTDPATLAPGRQLKRPGRGAAVPARAQGAEAAQDRKRLESVADNLHQFALDELANAPKQRVTTLPKFAGRRRNMERKATEPRIRDDEDVDMDSDGDYVYDTYVLAPSDGAAPPDISISNELSDIEIGYLIITDEDQSVWETYIEDEPSDQDCDTDDEDENAEDYYGADYPEDEMASDDEGGRNAYGYRANGASDGEEWDEDTGAYIDDGEYERTMNPWKAKTPREFVAHQDLADAGDE</sequence>
<feature type="compositionally biased region" description="Basic and acidic residues" evidence="2">
    <location>
        <begin position="52"/>
        <end position="74"/>
    </location>
</feature>
<feature type="compositionally biased region" description="Polar residues" evidence="2">
    <location>
        <begin position="144"/>
        <end position="153"/>
    </location>
</feature>